<keyword evidence="2" id="KW-0238">DNA-binding</keyword>
<dbReference type="Proteomes" id="UP000291600">
    <property type="component" value="Unassembled WGS sequence"/>
</dbReference>
<evidence type="ECO:0000256" key="2">
    <source>
        <dbReference type="ARBA" id="ARBA00023125"/>
    </source>
</evidence>
<dbReference type="InterPro" id="IPR036390">
    <property type="entry name" value="WH_DNA-bd_sf"/>
</dbReference>
<dbReference type="GO" id="GO:0003677">
    <property type="term" value="F:DNA binding"/>
    <property type="evidence" value="ECO:0007669"/>
    <property type="project" value="UniProtKB-KW"/>
</dbReference>
<dbReference type="PANTHER" id="PTHR44846">
    <property type="entry name" value="MANNOSYL-D-GLYCERATE TRANSPORT/METABOLISM SYSTEM REPRESSOR MNGR-RELATED"/>
    <property type="match status" value="1"/>
</dbReference>
<evidence type="ECO:0000259" key="4">
    <source>
        <dbReference type="PROSITE" id="PS50949"/>
    </source>
</evidence>
<dbReference type="InterPro" id="IPR011663">
    <property type="entry name" value="UTRA"/>
</dbReference>
<evidence type="ECO:0000256" key="1">
    <source>
        <dbReference type="ARBA" id="ARBA00023015"/>
    </source>
</evidence>
<dbReference type="PRINTS" id="PR00035">
    <property type="entry name" value="HTHGNTR"/>
</dbReference>
<dbReference type="EMBL" id="SITJ01000058">
    <property type="protein sequence ID" value="TBL68812.1"/>
    <property type="molecule type" value="Genomic_DNA"/>
</dbReference>
<dbReference type="InterPro" id="IPR028978">
    <property type="entry name" value="Chorismate_lyase_/UTRA_dom_sf"/>
</dbReference>
<dbReference type="SUPFAM" id="SSF46785">
    <property type="entry name" value="Winged helix' DNA-binding domain"/>
    <property type="match status" value="1"/>
</dbReference>
<dbReference type="RefSeq" id="WP_130970630.1">
    <property type="nucleotide sequence ID" value="NZ_SITJ01000058.1"/>
</dbReference>
<dbReference type="InterPro" id="IPR036388">
    <property type="entry name" value="WH-like_DNA-bd_sf"/>
</dbReference>
<evidence type="ECO:0000313" key="5">
    <source>
        <dbReference type="EMBL" id="TBL68812.1"/>
    </source>
</evidence>
<dbReference type="Pfam" id="PF07702">
    <property type="entry name" value="UTRA"/>
    <property type="match status" value="1"/>
</dbReference>
<dbReference type="SUPFAM" id="SSF64288">
    <property type="entry name" value="Chorismate lyase-like"/>
    <property type="match status" value="1"/>
</dbReference>
<proteinExistence type="predicted"/>
<dbReference type="Gene3D" id="1.10.10.10">
    <property type="entry name" value="Winged helix-like DNA-binding domain superfamily/Winged helix DNA-binding domain"/>
    <property type="match status" value="1"/>
</dbReference>
<name>A0ABD7Q7H2_HAFAL</name>
<dbReference type="InterPro" id="IPR050679">
    <property type="entry name" value="Bact_HTH_transcr_reg"/>
</dbReference>
<dbReference type="PANTHER" id="PTHR44846:SF16">
    <property type="entry name" value="TRANSCRIPTIONAL REGULATOR PHNF-RELATED"/>
    <property type="match status" value="1"/>
</dbReference>
<evidence type="ECO:0000256" key="3">
    <source>
        <dbReference type="ARBA" id="ARBA00023163"/>
    </source>
</evidence>
<reference evidence="5 6" key="1">
    <citation type="submission" date="2019-02" db="EMBL/GenBank/DDBJ databases">
        <title>Comparative genomic analysis of the Hafnia genus genomes.</title>
        <authorList>
            <person name="Zhiqiu Y."/>
            <person name="Chao Y."/>
            <person name="Yuhui D."/>
            <person name="Di H."/>
            <person name="Bin L."/>
        </authorList>
    </citation>
    <scope>NUCLEOTIDE SEQUENCE [LARGE SCALE GENOMIC DNA]</scope>
    <source>
        <strain evidence="5 6">PCM_1210</strain>
    </source>
</reference>
<dbReference type="NCBIfam" id="NF007486">
    <property type="entry name" value="PRK10079.1"/>
    <property type="match status" value="1"/>
</dbReference>
<gene>
    <name evidence="5" type="primary">phnF</name>
    <name evidence="5" type="ORF">EYY96_06555</name>
</gene>
<keyword evidence="3" id="KW-0804">Transcription</keyword>
<dbReference type="InterPro" id="IPR012702">
    <property type="entry name" value="CP_lyase_PhnF"/>
</dbReference>
<dbReference type="InterPro" id="IPR000524">
    <property type="entry name" value="Tscrpt_reg_HTH_GntR"/>
</dbReference>
<dbReference type="CDD" id="cd07377">
    <property type="entry name" value="WHTH_GntR"/>
    <property type="match status" value="1"/>
</dbReference>
<keyword evidence="1" id="KW-0805">Transcription regulation</keyword>
<dbReference type="Gene3D" id="3.40.1410.10">
    <property type="entry name" value="Chorismate lyase-like"/>
    <property type="match status" value="1"/>
</dbReference>
<accession>A0ABD7Q7H2</accession>
<sequence length="241" mass="27792">MHLSRHPTSFPTRYQEIAALLEQDLRQHYQCGDYLPAEHQLAERYEVNRHTLRRAIDELVVRGWVQRRQGVGVLVLMRPFDYPLHAQARFSQNLLEQGSHPTSERLISVLRPTVSHIADALGMEEGQQVIHLRTLRRVNGVPVCVIDHFLPDLSWWGTLQNFTSGSLHGYIQQHLGRELSRTQTRISARRAQAKESRLLEIATHAPLMCVRTLNHCEDQSQPAEYSVSLTRADMIELTMEH</sequence>
<dbReference type="Pfam" id="PF00392">
    <property type="entry name" value="GntR"/>
    <property type="match status" value="1"/>
</dbReference>
<dbReference type="SMART" id="SM00345">
    <property type="entry name" value="HTH_GNTR"/>
    <property type="match status" value="1"/>
</dbReference>
<dbReference type="PROSITE" id="PS50949">
    <property type="entry name" value="HTH_GNTR"/>
    <property type="match status" value="1"/>
</dbReference>
<feature type="domain" description="HTH gntR-type" evidence="4">
    <location>
        <begin position="11"/>
        <end position="78"/>
    </location>
</feature>
<protein>
    <submittedName>
        <fullName evidence="5">Phosphonate metabolism transcriptional regulator PhnF</fullName>
    </submittedName>
</protein>
<organism evidence="5 6">
    <name type="scientific">Hafnia alvei</name>
    <dbReference type="NCBI Taxonomy" id="569"/>
    <lineage>
        <taxon>Bacteria</taxon>
        <taxon>Pseudomonadati</taxon>
        <taxon>Pseudomonadota</taxon>
        <taxon>Gammaproteobacteria</taxon>
        <taxon>Enterobacterales</taxon>
        <taxon>Hafniaceae</taxon>
        <taxon>Hafnia</taxon>
    </lineage>
</organism>
<dbReference type="SMART" id="SM00866">
    <property type="entry name" value="UTRA"/>
    <property type="match status" value="1"/>
</dbReference>
<dbReference type="AlphaFoldDB" id="A0ABD7Q7H2"/>
<comment type="caution">
    <text evidence="5">The sequence shown here is derived from an EMBL/GenBank/DDBJ whole genome shotgun (WGS) entry which is preliminary data.</text>
</comment>
<dbReference type="NCBIfam" id="TIGR02325">
    <property type="entry name" value="C_P_lyase_phnF"/>
    <property type="match status" value="1"/>
</dbReference>
<evidence type="ECO:0000313" key="6">
    <source>
        <dbReference type="Proteomes" id="UP000291600"/>
    </source>
</evidence>